<name>A0A0K0G665_STRVS</name>
<accession>A0A0K0G665</accession>
<dbReference type="Proteomes" id="UP000035680">
    <property type="component" value="Unassembled WGS sequence"/>
</dbReference>
<keyword evidence="1" id="KW-1185">Reference proteome</keyword>
<evidence type="ECO:0000313" key="2">
    <source>
        <dbReference type="WBParaSite" id="SVE_2024700.1"/>
    </source>
</evidence>
<dbReference type="WBParaSite" id="SVE_2024700.1">
    <property type="protein sequence ID" value="SVE_2024700.1"/>
    <property type="gene ID" value="SVE_2024700"/>
</dbReference>
<evidence type="ECO:0000313" key="1">
    <source>
        <dbReference type="Proteomes" id="UP000035680"/>
    </source>
</evidence>
<reference evidence="1" key="1">
    <citation type="submission" date="2014-07" db="EMBL/GenBank/DDBJ databases">
        <authorList>
            <person name="Martin A.A"/>
            <person name="De Silva N."/>
        </authorList>
    </citation>
    <scope>NUCLEOTIDE SEQUENCE</scope>
</reference>
<proteinExistence type="predicted"/>
<reference evidence="2" key="2">
    <citation type="submission" date="2015-08" db="UniProtKB">
        <authorList>
            <consortium name="WormBaseParasite"/>
        </authorList>
    </citation>
    <scope>IDENTIFICATION</scope>
</reference>
<dbReference type="AlphaFoldDB" id="A0A0K0G665"/>
<protein>
    <submittedName>
        <fullName evidence="2">Ovule protein</fullName>
    </submittedName>
</protein>
<organism evidence="1 2">
    <name type="scientific">Strongyloides venezuelensis</name>
    <name type="common">Threadworm</name>
    <dbReference type="NCBI Taxonomy" id="75913"/>
    <lineage>
        <taxon>Eukaryota</taxon>
        <taxon>Metazoa</taxon>
        <taxon>Ecdysozoa</taxon>
        <taxon>Nematoda</taxon>
        <taxon>Chromadorea</taxon>
        <taxon>Rhabditida</taxon>
        <taxon>Tylenchina</taxon>
        <taxon>Panagrolaimomorpha</taxon>
        <taxon>Strongyloidoidea</taxon>
        <taxon>Strongyloididae</taxon>
        <taxon>Strongyloides</taxon>
    </lineage>
</organism>
<sequence>MYPNGYMLAGSYHPSRVSYLMKWHVGTCVLDQKSKKQTHLFYDNLLFIEIVTNNVYMLIILVRCSGYRVLFSISRGVSECYSAPLIYFFSSTYPN</sequence>